<evidence type="ECO:0000313" key="3">
    <source>
        <dbReference type="Proteomes" id="UP000198848"/>
    </source>
</evidence>
<dbReference type="Gene3D" id="6.10.140.1220">
    <property type="match status" value="1"/>
</dbReference>
<feature type="coiled-coil region" evidence="1">
    <location>
        <begin position="48"/>
        <end position="109"/>
    </location>
</feature>
<dbReference type="InterPro" id="IPR021577">
    <property type="entry name" value="DUF3209"/>
</dbReference>
<dbReference type="Pfam" id="PF11483">
    <property type="entry name" value="DUF3209"/>
    <property type="match status" value="1"/>
</dbReference>
<evidence type="ECO:0008006" key="4">
    <source>
        <dbReference type="Google" id="ProtNLM"/>
    </source>
</evidence>
<dbReference type="RefSeq" id="WP_090384618.1">
    <property type="nucleotide sequence ID" value="NZ_FNLC01000004.1"/>
</dbReference>
<keyword evidence="3" id="KW-1185">Reference proteome</keyword>
<evidence type="ECO:0000256" key="1">
    <source>
        <dbReference type="SAM" id="Coils"/>
    </source>
</evidence>
<dbReference type="OrthoDB" id="192815at2157"/>
<proteinExistence type="predicted"/>
<evidence type="ECO:0000313" key="2">
    <source>
        <dbReference type="EMBL" id="SDR36153.1"/>
    </source>
</evidence>
<accession>A0A1H1IEI7</accession>
<gene>
    <name evidence="2" type="ORF">SAMN04489842_3497</name>
</gene>
<dbReference type="EMBL" id="FNLC01000004">
    <property type="protein sequence ID" value="SDR36153.1"/>
    <property type="molecule type" value="Genomic_DNA"/>
</dbReference>
<protein>
    <recommendedName>
        <fullName evidence="4">DUF3209 domain-containing protein</fullName>
    </recommendedName>
</protein>
<dbReference type="Proteomes" id="UP000198848">
    <property type="component" value="Unassembled WGS sequence"/>
</dbReference>
<dbReference type="AlphaFoldDB" id="A0A1H1IEI7"/>
<keyword evidence="1" id="KW-0175">Coiled coil</keyword>
<sequence length="125" mass="13797">MACAELEALRLALMNVNGSVDEQVKQHAEAEIGDALEENGPIAALANAETLEEIQRHLDAALVDLEEEAADADSTDPYGAYLRGRLVAVRDAEQRIRRLRERTDGLLEDLGETHHTLHEAFPVEE</sequence>
<name>A0A1H1IEI7_NATTX</name>
<dbReference type="STRING" id="1095778.SAMN04489842_3497"/>
<reference evidence="3" key="1">
    <citation type="submission" date="2016-10" db="EMBL/GenBank/DDBJ databases">
        <authorList>
            <person name="Varghese N."/>
            <person name="Submissions S."/>
        </authorList>
    </citation>
    <scope>NUCLEOTIDE SEQUENCE [LARGE SCALE GENOMIC DNA]</scope>
    <source>
        <strain evidence="3">DSM 24767</strain>
    </source>
</reference>
<organism evidence="2 3">
    <name type="scientific">Natronobacterium texcoconense</name>
    <dbReference type="NCBI Taxonomy" id="1095778"/>
    <lineage>
        <taxon>Archaea</taxon>
        <taxon>Methanobacteriati</taxon>
        <taxon>Methanobacteriota</taxon>
        <taxon>Stenosarchaea group</taxon>
        <taxon>Halobacteria</taxon>
        <taxon>Halobacteriales</taxon>
        <taxon>Natrialbaceae</taxon>
        <taxon>Natronobacterium</taxon>
    </lineage>
</organism>